<keyword evidence="4" id="KW-0456">Lyase</keyword>
<dbReference type="Pfam" id="PF01557">
    <property type="entry name" value="FAA_hydrolase"/>
    <property type="match status" value="1"/>
</dbReference>
<dbReference type="InterPro" id="IPR036663">
    <property type="entry name" value="Fumarylacetoacetase_C_sf"/>
</dbReference>
<comment type="similarity">
    <text evidence="1">Belongs to the FAH family.</text>
</comment>
<dbReference type="GO" id="GO:0046872">
    <property type="term" value="F:metal ion binding"/>
    <property type="evidence" value="ECO:0007669"/>
    <property type="project" value="UniProtKB-KW"/>
</dbReference>
<keyword evidence="5" id="KW-1185">Reference proteome</keyword>
<gene>
    <name evidence="4" type="ordered locus">Plabr_1270</name>
</gene>
<dbReference type="Proteomes" id="UP000006860">
    <property type="component" value="Chromosome"/>
</dbReference>
<dbReference type="STRING" id="756272.Plabr_1270"/>
<dbReference type="GO" id="GO:0016853">
    <property type="term" value="F:isomerase activity"/>
    <property type="evidence" value="ECO:0007669"/>
    <property type="project" value="UniProtKB-ARBA"/>
</dbReference>
<protein>
    <submittedName>
        <fullName evidence="4">Ureidoglycolate lyase</fullName>
        <ecNumber evidence="4">4.3.2.3</ecNumber>
    </submittedName>
</protein>
<dbReference type="SUPFAM" id="SSF56529">
    <property type="entry name" value="FAH"/>
    <property type="match status" value="1"/>
</dbReference>
<reference evidence="5" key="1">
    <citation type="submission" date="2011-02" db="EMBL/GenBank/DDBJ databases">
        <title>The complete genome of Planctomyces brasiliensis DSM 5305.</title>
        <authorList>
            <person name="Lucas S."/>
            <person name="Copeland A."/>
            <person name="Lapidus A."/>
            <person name="Bruce D."/>
            <person name="Goodwin L."/>
            <person name="Pitluck S."/>
            <person name="Kyrpides N."/>
            <person name="Mavromatis K."/>
            <person name="Pagani I."/>
            <person name="Ivanova N."/>
            <person name="Ovchinnikova G."/>
            <person name="Lu M."/>
            <person name="Detter J.C."/>
            <person name="Han C."/>
            <person name="Land M."/>
            <person name="Hauser L."/>
            <person name="Markowitz V."/>
            <person name="Cheng J.-F."/>
            <person name="Hugenholtz P."/>
            <person name="Woyke T."/>
            <person name="Wu D."/>
            <person name="Tindall B."/>
            <person name="Pomrenke H.G."/>
            <person name="Brambilla E."/>
            <person name="Klenk H.-P."/>
            <person name="Eisen J.A."/>
        </authorList>
    </citation>
    <scope>NUCLEOTIDE SEQUENCE [LARGE SCALE GENOMIC DNA]</scope>
    <source>
        <strain evidence="5">ATCC 49424 / DSM 5305 / JCM 21570 / NBRC 103401 / IFAM 1448</strain>
    </source>
</reference>
<dbReference type="GO" id="GO:0050385">
    <property type="term" value="F:ureidoglycolate lyase activity"/>
    <property type="evidence" value="ECO:0007669"/>
    <property type="project" value="UniProtKB-EC"/>
</dbReference>
<evidence type="ECO:0000313" key="4">
    <source>
        <dbReference type="EMBL" id="ADY58882.1"/>
    </source>
</evidence>
<dbReference type="AlphaFoldDB" id="F0SMR3"/>
<organism evidence="4 5">
    <name type="scientific">Rubinisphaera brasiliensis (strain ATCC 49424 / DSM 5305 / JCM 21570 / IAM 15109 / NBRC 103401 / IFAM 1448)</name>
    <name type="common">Planctomyces brasiliensis</name>
    <dbReference type="NCBI Taxonomy" id="756272"/>
    <lineage>
        <taxon>Bacteria</taxon>
        <taxon>Pseudomonadati</taxon>
        <taxon>Planctomycetota</taxon>
        <taxon>Planctomycetia</taxon>
        <taxon>Planctomycetales</taxon>
        <taxon>Planctomycetaceae</taxon>
        <taxon>Rubinisphaera</taxon>
    </lineage>
</organism>
<keyword evidence="2" id="KW-0479">Metal-binding</keyword>
<dbReference type="OrthoDB" id="9805307at2"/>
<dbReference type="PANTHER" id="PTHR42796">
    <property type="entry name" value="FUMARYLACETOACETATE HYDROLASE DOMAIN-CONTAINING PROTEIN 2A-RELATED"/>
    <property type="match status" value="1"/>
</dbReference>
<feature type="domain" description="Fumarylacetoacetase-like C-terminal" evidence="3">
    <location>
        <begin position="79"/>
        <end position="286"/>
    </location>
</feature>
<dbReference type="InterPro" id="IPR051121">
    <property type="entry name" value="FAH"/>
</dbReference>
<dbReference type="EMBL" id="CP002546">
    <property type="protein sequence ID" value="ADY58882.1"/>
    <property type="molecule type" value="Genomic_DNA"/>
</dbReference>
<dbReference type="FunFam" id="3.90.850.10:FF:000002">
    <property type="entry name" value="2-hydroxyhepta-2,4-diene-1,7-dioate isomerase"/>
    <property type="match status" value="1"/>
</dbReference>
<dbReference type="RefSeq" id="WP_013627614.1">
    <property type="nucleotide sequence ID" value="NC_015174.1"/>
</dbReference>
<dbReference type="InterPro" id="IPR011234">
    <property type="entry name" value="Fumarylacetoacetase-like_C"/>
</dbReference>
<dbReference type="HOGENOM" id="CLU_028458_3_4_0"/>
<evidence type="ECO:0000259" key="3">
    <source>
        <dbReference type="Pfam" id="PF01557"/>
    </source>
</evidence>
<dbReference type="KEGG" id="pbs:Plabr_1270"/>
<evidence type="ECO:0000256" key="1">
    <source>
        <dbReference type="ARBA" id="ARBA00010211"/>
    </source>
</evidence>
<dbReference type="eggNOG" id="COG0179">
    <property type="taxonomic scope" value="Bacteria"/>
</dbReference>
<dbReference type="PANTHER" id="PTHR42796:SF4">
    <property type="entry name" value="FUMARYLACETOACETATE HYDROLASE DOMAIN-CONTAINING PROTEIN 2A"/>
    <property type="match status" value="1"/>
</dbReference>
<dbReference type="Gene3D" id="3.90.850.10">
    <property type="entry name" value="Fumarylacetoacetase-like, C-terminal domain"/>
    <property type="match status" value="1"/>
</dbReference>
<dbReference type="EC" id="4.3.2.3" evidence="4"/>
<sequence>MKFGMLRTTSGTRPVGVASHNGQDVYVDLCETDESLPDTLLGILAEGALDRAERAVSDGLQQERFITGTLLAPFSNSQKVLCIGLNYRDHAEETNSEIPSEPVVFGKYANTLIGPEDEIPLPKVSEKVDYEAELVVVIGKAARNVAAADAYDYIAGYTVGHDVSARDWQKGRPGGQWLLGKSPDSFAPIGPFLVTQEEVGDPQQLKISLTLNGETMQDGTTADMIFAIPELIAHVSQLMTLVPGDLIFTGTPAGVGMARDPRVFLKPGDRVEVTIEKLGTLGNPVVAGK</sequence>
<name>F0SMR3_RUBBR</name>
<proteinExistence type="inferred from homology"/>
<accession>F0SMR3</accession>
<dbReference type="GO" id="GO:0019752">
    <property type="term" value="P:carboxylic acid metabolic process"/>
    <property type="evidence" value="ECO:0007669"/>
    <property type="project" value="UniProtKB-ARBA"/>
</dbReference>
<evidence type="ECO:0000256" key="2">
    <source>
        <dbReference type="ARBA" id="ARBA00022723"/>
    </source>
</evidence>
<evidence type="ECO:0000313" key="5">
    <source>
        <dbReference type="Proteomes" id="UP000006860"/>
    </source>
</evidence>